<dbReference type="EMBL" id="QGLG01000002">
    <property type="protein sequence ID" value="PXY84338.1"/>
    <property type="molecule type" value="Genomic_DNA"/>
</dbReference>
<gene>
    <name evidence="1" type="ORF">DK873_04070</name>
</gene>
<sequence>MEDLIKYLLKYAFDHGISCALIQREQSYQSVALPDKKLIVINQNSKNKFELPFIIGHEIGHIMNGNVNGAFYCGKPVNSEERLADLYSLNLIYGYASNQFDTFEEPIQFIQRYGIPERMFKDTVELFEQKNDLIF</sequence>
<protein>
    <recommendedName>
        <fullName evidence="3">IrrE N-terminal-like domain-containing protein</fullName>
    </recommendedName>
</protein>
<reference evidence="1 2" key="1">
    <citation type="submission" date="2018-05" db="EMBL/GenBank/DDBJ databases">
        <title>Reference genomes for bee gut microbiota database.</title>
        <authorList>
            <person name="Ellegaard K.M."/>
        </authorList>
    </citation>
    <scope>NUCLEOTIDE SEQUENCE [LARGE SCALE GENOMIC DNA]</scope>
    <source>
        <strain evidence="1 2">ESL0184</strain>
    </source>
</reference>
<organism evidence="1 2">
    <name type="scientific">Lactobacillus melliventris</name>
    <dbReference type="NCBI Taxonomy" id="1218507"/>
    <lineage>
        <taxon>Bacteria</taxon>
        <taxon>Bacillati</taxon>
        <taxon>Bacillota</taxon>
        <taxon>Bacilli</taxon>
        <taxon>Lactobacillales</taxon>
        <taxon>Lactobacillaceae</taxon>
        <taxon>Lactobacillus</taxon>
    </lineage>
</organism>
<evidence type="ECO:0000313" key="2">
    <source>
        <dbReference type="Proteomes" id="UP000247698"/>
    </source>
</evidence>
<dbReference type="RefSeq" id="WP_110445920.1">
    <property type="nucleotide sequence ID" value="NZ_QGLG01000002.1"/>
</dbReference>
<evidence type="ECO:0000313" key="1">
    <source>
        <dbReference type="EMBL" id="PXY84338.1"/>
    </source>
</evidence>
<comment type="caution">
    <text evidence="1">The sequence shown here is derived from an EMBL/GenBank/DDBJ whole genome shotgun (WGS) entry which is preliminary data.</text>
</comment>
<evidence type="ECO:0008006" key="3">
    <source>
        <dbReference type="Google" id="ProtNLM"/>
    </source>
</evidence>
<name>A0ABX5MZQ2_9LACO</name>
<accession>A0ABX5MZQ2</accession>
<dbReference type="Proteomes" id="UP000247698">
    <property type="component" value="Unassembled WGS sequence"/>
</dbReference>
<keyword evidence="2" id="KW-1185">Reference proteome</keyword>
<proteinExistence type="predicted"/>